<dbReference type="AlphaFoldDB" id="A0A0F9DXP4"/>
<proteinExistence type="predicted"/>
<evidence type="ECO:0000313" key="1">
    <source>
        <dbReference type="EMBL" id="KKL66598.1"/>
    </source>
</evidence>
<gene>
    <name evidence="1" type="ORF">LCGC14_2143390</name>
</gene>
<name>A0A0F9DXP4_9ZZZZ</name>
<accession>A0A0F9DXP4</accession>
<sequence length="85" mass="10427">MRFEKIKKKRDILGKKPNKTPEEVFEFEFYDMIWHMLDVIYSFETESRNPLMPFDYPEMLGEVEHVYKTLKGNIAYLKRYGNQKR</sequence>
<organism evidence="1">
    <name type="scientific">marine sediment metagenome</name>
    <dbReference type="NCBI Taxonomy" id="412755"/>
    <lineage>
        <taxon>unclassified sequences</taxon>
        <taxon>metagenomes</taxon>
        <taxon>ecological metagenomes</taxon>
    </lineage>
</organism>
<dbReference type="EMBL" id="LAZR01027152">
    <property type="protein sequence ID" value="KKL66598.1"/>
    <property type="molecule type" value="Genomic_DNA"/>
</dbReference>
<comment type="caution">
    <text evidence="1">The sequence shown here is derived from an EMBL/GenBank/DDBJ whole genome shotgun (WGS) entry which is preliminary data.</text>
</comment>
<reference evidence="1" key="1">
    <citation type="journal article" date="2015" name="Nature">
        <title>Complex archaea that bridge the gap between prokaryotes and eukaryotes.</title>
        <authorList>
            <person name="Spang A."/>
            <person name="Saw J.H."/>
            <person name="Jorgensen S.L."/>
            <person name="Zaremba-Niedzwiedzka K."/>
            <person name="Martijn J."/>
            <person name="Lind A.E."/>
            <person name="van Eijk R."/>
            <person name="Schleper C."/>
            <person name="Guy L."/>
            <person name="Ettema T.J."/>
        </authorList>
    </citation>
    <scope>NUCLEOTIDE SEQUENCE</scope>
</reference>
<protein>
    <submittedName>
        <fullName evidence="1">Uncharacterized protein</fullName>
    </submittedName>
</protein>